<comment type="caution">
    <text evidence="1">The sequence shown here is derived from an EMBL/GenBank/DDBJ whole genome shotgun (WGS) entry which is preliminary data.</text>
</comment>
<evidence type="ECO:0000313" key="1">
    <source>
        <dbReference type="EMBL" id="GAA5130152.1"/>
    </source>
</evidence>
<keyword evidence="2" id="KW-1185">Reference proteome</keyword>
<gene>
    <name evidence="1" type="ORF">GCM10023320_51730</name>
</gene>
<proteinExistence type="predicted"/>
<name>A0ABP9NQT6_9PSEU</name>
<sequence>MPPTAGGSSGGAGIFSSVSPAASLGPARELGSIPLQDRPGDDQLTAVLLAGEHQPRLRVRVLEEDEPGVRRGPVAVIWDAQRAVVTASSAVSRNFRFEGMDRR</sequence>
<dbReference type="Proteomes" id="UP001500804">
    <property type="component" value="Unassembled WGS sequence"/>
</dbReference>
<dbReference type="EMBL" id="BAABJO010000021">
    <property type="protein sequence ID" value="GAA5130152.1"/>
    <property type="molecule type" value="Genomic_DNA"/>
</dbReference>
<protein>
    <submittedName>
        <fullName evidence="1">Uncharacterized protein</fullName>
    </submittedName>
</protein>
<accession>A0ABP9NQT6</accession>
<evidence type="ECO:0000313" key="2">
    <source>
        <dbReference type="Proteomes" id="UP001500804"/>
    </source>
</evidence>
<organism evidence="1 2">
    <name type="scientific">Pseudonocardia adelaidensis</name>
    <dbReference type="NCBI Taxonomy" id="648754"/>
    <lineage>
        <taxon>Bacteria</taxon>
        <taxon>Bacillati</taxon>
        <taxon>Actinomycetota</taxon>
        <taxon>Actinomycetes</taxon>
        <taxon>Pseudonocardiales</taxon>
        <taxon>Pseudonocardiaceae</taxon>
        <taxon>Pseudonocardia</taxon>
    </lineage>
</organism>
<reference evidence="2" key="1">
    <citation type="journal article" date="2019" name="Int. J. Syst. Evol. Microbiol.">
        <title>The Global Catalogue of Microorganisms (GCM) 10K type strain sequencing project: providing services to taxonomists for standard genome sequencing and annotation.</title>
        <authorList>
            <consortium name="The Broad Institute Genomics Platform"/>
            <consortium name="The Broad Institute Genome Sequencing Center for Infectious Disease"/>
            <person name="Wu L."/>
            <person name="Ma J."/>
        </authorList>
    </citation>
    <scope>NUCLEOTIDE SEQUENCE [LARGE SCALE GENOMIC DNA]</scope>
    <source>
        <strain evidence="2">JCM 18302</strain>
    </source>
</reference>